<dbReference type="InterPro" id="IPR036397">
    <property type="entry name" value="RNaseH_sf"/>
</dbReference>
<dbReference type="Gene3D" id="3.30.420.10">
    <property type="entry name" value="Ribonuclease H-like superfamily/Ribonuclease H"/>
    <property type="match status" value="1"/>
</dbReference>
<dbReference type="InterPro" id="IPR001584">
    <property type="entry name" value="Integrase_cat-core"/>
</dbReference>
<dbReference type="CDD" id="cd00303">
    <property type="entry name" value="retropepsin_like"/>
    <property type="match status" value="1"/>
</dbReference>
<evidence type="ECO:0000256" key="6">
    <source>
        <dbReference type="ARBA" id="ARBA00022801"/>
    </source>
</evidence>
<dbReference type="PANTHER" id="PTHR37984:SF5">
    <property type="entry name" value="PROTEIN NYNRIN-LIKE"/>
    <property type="match status" value="1"/>
</dbReference>
<feature type="region of interest" description="Disordered" evidence="8">
    <location>
        <begin position="1714"/>
        <end position="1748"/>
    </location>
</feature>
<dbReference type="CDD" id="cd09274">
    <property type="entry name" value="RNase_HI_RT_Ty3"/>
    <property type="match status" value="1"/>
</dbReference>
<protein>
    <recommendedName>
        <fullName evidence="1">RNA-directed DNA polymerase</fullName>
        <ecNumber evidence="1">2.7.7.49</ecNumber>
    </recommendedName>
</protein>
<feature type="domain" description="Integrase catalytic" evidence="10">
    <location>
        <begin position="1458"/>
        <end position="1561"/>
    </location>
</feature>
<evidence type="ECO:0000259" key="9">
    <source>
        <dbReference type="PROSITE" id="PS50878"/>
    </source>
</evidence>
<evidence type="ECO:0000256" key="2">
    <source>
        <dbReference type="ARBA" id="ARBA00022679"/>
    </source>
</evidence>
<dbReference type="InterPro" id="IPR021109">
    <property type="entry name" value="Peptidase_aspartic_dom_sf"/>
</dbReference>
<dbReference type="Pfam" id="PF03732">
    <property type="entry name" value="Retrotrans_gag"/>
    <property type="match status" value="1"/>
</dbReference>
<dbReference type="InterPro" id="IPR041588">
    <property type="entry name" value="Integrase_H2C2"/>
</dbReference>
<dbReference type="Proteomes" id="UP000683360">
    <property type="component" value="Unassembled WGS sequence"/>
</dbReference>
<organism evidence="11 12">
    <name type="scientific">Mytilus edulis</name>
    <name type="common">Blue mussel</name>
    <dbReference type="NCBI Taxonomy" id="6550"/>
    <lineage>
        <taxon>Eukaryota</taxon>
        <taxon>Metazoa</taxon>
        <taxon>Spiralia</taxon>
        <taxon>Lophotrochozoa</taxon>
        <taxon>Mollusca</taxon>
        <taxon>Bivalvia</taxon>
        <taxon>Autobranchia</taxon>
        <taxon>Pteriomorphia</taxon>
        <taxon>Mytilida</taxon>
        <taxon>Mytiloidea</taxon>
        <taxon>Mytilidae</taxon>
        <taxon>Mytilinae</taxon>
        <taxon>Mytilus</taxon>
    </lineage>
</organism>
<dbReference type="SUPFAM" id="SSF50630">
    <property type="entry name" value="Acid proteases"/>
    <property type="match status" value="1"/>
</dbReference>
<dbReference type="InterPro" id="IPR041373">
    <property type="entry name" value="RT_RNaseH"/>
</dbReference>
<accession>A0A8S3T816</accession>
<keyword evidence="5" id="KW-0255">Endonuclease</keyword>
<comment type="caution">
    <text evidence="11">The sequence shown here is derived from an EMBL/GenBank/DDBJ whole genome shotgun (WGS) entry which is preliminary data.</text>
</comment>
<keyword evidence="7" id="KW-0695">RNA-directed DNA polymerase</keyword>
<keyword evidence="3" id="KW-0548">Nucleotidyltransferase</keyword>
<feature type="compositionally biased region" description="Polar residues" evidence="8">
    <location>
        <begin position="1723"/>
        <end position="1741"/>
    </location>
</feature>
<dbReference type="PROSITE" id="PS50994">
    <property type="entry name" value="INTEGRASE"/>
    <property type="match status" value="1"/>
</dbReference>
<evidence type="ECO:0000313" key="12">
    <source>
        <dbReference type="Proteomes" id="UP000683360"/>
    </source>
</evidence>
<dbReference type="PANTHER" id="PTHR37984">
    <property type="entry name" value="PROTEIN CBG26694"/>
    <property type="match status" value="1"/>
</dbReference>
<dbReference type="InterPro" id="IPR005162">
    <property type="entry name" value="Retrotrans_gag_dom"/>
</dbReference>
<dbReference type="GO" id="GO:0004190">
    <property type="term" value="F:aspartic-type endopeptidase activity"/>
    <property type="evidence" value="ECO:0007669"/>
    <property type="project" value="InterPro"/>
</dbReference>
<evidence type="ECO:0000256" key="4">
    <source>
        <dbReference type="ARBA" id="ARBA00022722"/>
    </source>
</evidence>
<dbReference type="GO" id="GO:0003676">
    <property type="term" value="F:nucleic acid binding"/>
    <property type="evidence" value="ECO:0007669"/>
    <property type="project" value="InterPro"/>
</dbReference>
<dbReference type="InterPro" id="IPR043128">
    <property type="entry name" value="Rev_trsase/Diguanyl_cyclase"/>
</dbReference>
<dbReference type="Gene3D" id="3.30.70.270">
    <property type="match status" value="1"/>
</dbReference>
<dbReference type="EMBL" id="CAJPWZ010001966">
    <property type="protein sequence ID" value="CAG2227510.1"/>
    <property type="molecule type" value="Genomic_DNA"/>
</dbReference>
<dbReference type="EC" id="2.7.7.49" evidence="1"/>
<gene>
    <name evidence="11" type="ORF">MEDL_40523</name>
</gene>
<evidence type="ECO:0000313" key="11">
    <source>
        <dbReference type="EMBL" id="CAG2227510.1"/>
    </source>
</evidence>
<dbReference type="InterPro" id="IPR001969">
    <property type="entry name" value="Aspartic_peptidase_AS"/>
</dbReference>
<dbReference type="Gene3D" id="2.40.70.10">
    <property type="entry name" value="Acid Proteases"/>
    <property type="match status" value="1"/>
</dbReference>
<dbReference type="InterPro" id="IPR012337">
    <property type="entry name" value="RNaseH-like_sf"/>
</dbReference>
<reference evidence="11" key="1">
    <citation type="submission" date="2021-03" db="EMBL/GenBank/DDBJ databases">
        <authorList>
            <person name="Bekaert M."/>
        </authorList>
    </citation>
    <scope>NUCLEOTIDE SEQUENCE</scope>
</reference>
<dbReference type="CDD" id="cd01647">
    <property type="entry name" value="RT_LTR"/>
    <property type="match status" value="1"/>
</dbReference>
<evidence type="ECO:0000256" key="5">
    <source>
        <dbReference type="ARBA" id="ARBA00022759"/>
    </source>
</evidence>
<dbReference type="GO" id="GO:0004519">
    <property type="term" value="F:endonuclease activity"/>
    <property type="evidence" value="ECO:0007669"/>
    <property type="project" value="UniProtKB-KW"/>
</dbReference>
<dbReference type="SUPFAM" id="SSF53098">
    <property type="entry name" value="Ribonuclease H-like"/>
    <property type="match status" value="1"/>
</dbReference>
<evidence type="ECO:0000256" key="7">
    <source>
        <dbReference type="ARBA" id="ARBA00022918"/>
    </source>
</evidence>
<evidence type="ECO:0000259" key="10">
    <source>
        <dbReference type="PROSITE" id="PS50994"/>
    </source>
</evidence>
<sequence>MSESDNESVFTDDFLLYNQITDDIEPDIGYLLQPPASPLQLNTSFSLPNVETPITPAWTQFDKFQTSDFTNSSTPNTVVSSTLDDEVQPPISNFKHNSFHKMEKLANCRKFGGYPHENAFQFLSEFESYAVLHHILPEEDARKIAAFHLHLCGPALTWFNTLPADNKHVWQTFEQVYKKQYIDVDFRSPTILLEGEIFETLKLSKGQSIDDFYAQLLEKATILHKSDHEILIKFIKGLPDQLAFFVRAGHHSDSANCLAAAKMGEAYGYRKDEAPLVAAVTKSANNTPAAVKDLNNFKTDVVSELQGQINSLTQAVSKLATNFSQQLDNSRDVKENDRFSRPRNRDRQVYQYDRGLCRKCQAPGHFARACNWNEQESTECTSDDDSTFVCKFLYMPVRIANQEISALIDTGSSINVMSSQLFNSIPDSMKSEFSATSDKITLANNQTVQIYGTAKVKITVPQGKHWIHVYILVQTSHPLILGTNYLYSKNIVLDFSDCRIRSKHFKVLTQSPASIPPNSEVLIWGHVNGKVQYGMQGICTSKISKDRGVIISKAVVTVNREKQVPIKILNFTNETVHLNKGQILAELEPFSKDHVCMPLSENNDTHFVQNIQLSTEPVIKDTEIDSKFISYFNIPEYLTEVQKSTLIEFLHSNKELFVTEENPDLGFTNVVQHQICLKPDFKPKHQRSYRLTPEKKDILRHHLDELLRQGVIAPVDETEDVPITSPVVLVSKRTYQKGKANASSKETSLSKFRFCCDFRYLNSMTQHFSYSIPDLQDLTESFSTKTPNFLTSIDLSSGFFQLPISKDSQRYTAFNTCFGTFKFLRLPMGLSSSPASFQLLMDKVLKGLTFKSCLCYLDDILIASETFDQHIEDLRNVFQRLSNAGLKLGPKKCTFAQNSCIYLGHKISNKGIEPPPDRVQAIVDYPIPKNNVKSLLLDSPILAFPNFNLPFRLAVDSCCKGIGYVLYQKMSETDEIRVIRFGSKALSKWQKSYGPTKLELLGMVTAVLECSSYLRTQPFVIECDHQALKPLFSNQLKGAIYERWIAILQQYNFEIQYKPAREMQVPDALSRCTQETNNAFESPDEQDPYFPYEPENTGQIIVPGGIQLTTLLHDSDTSDSKNLQLNNICLPAPVPMYTVDNSVPRKNVLLQAQNEYDADTEDIDQQFARVAKKRKPRKTIQLYPRKKYNVVKKSEPLNKLTDCDSKHTQISISDQLNQFEKVYQQITQSTNLPKSDQIFDQSTDSATSQCDATFFNQSTESSQNEEPDKIFNQSTASDNVQDSDKIFEQTTDVNETQVAYTSENEITNNYPNIRNSDAGIDSDPNVNILKSIDIFREKGFSIESIHELQRNDTNCRPLIKYLERNELPKLQKEARRLLLLIPNFHLINGILFHTRNRKSVRAKTMNNFQLVVPEISLKTIIALHHDSTLGGHCGIQNTLDLIQEQYYFPNLSEKSRYLFRLVTQFGVCRTIVSDQGSEFIGKCFREVCRLLDIIQEYTPSFAHHCLGTCERPHRTLSERLTPFIVKGKPWEDVLPGIVFSMNNTPNQSVGFSPFEIVFGKRPQFPLSLHIKDTDFSSVPKDCHTYLKQQCEKLNIIRTEVEKNAINSKVKMMDRVNKDKISNISFNENDYVYLLKEPTGSGQKFKNKFAGPYVISAVNSPHMYTLKDPHTNKILSKPVHINRLKSAYVRKPNPSKYFMDPVHTKLDDVEVQDYTSMDEDNTPVKDNQNTSYDNVSENTPDSDNTRKSDNILIVENSTAMSRPKRTKKLPARFKDNNFIHFSEVDVSSESTSASQLKVKRFLAHKIMNGKRAYLAHIVDKPSLKGISGVDGEGTLGKDFSGSAEWLMIPYSTAAPQEDTLYDVGGRLSYRVGGSNFSVPLLPDTITVKPNPSLVVHYFHEKYVRGDDPLSTDFAEPIIPFSLAVSVMNAGFGTARALRISSAQPEIIENEKGLLITFKIIGDNNQIAPSLSVDFGDIHSDETKTARWLLTSTLKGTFYNYTATFENINPLGDPQLSLLNELEYHELIHLVRIDTDHFIDDLDDFLVNDVVDSNAMPDKLYNSQNGSDVYDVYTGHITQLYTSSYVRSQNKVYTVVHLKVTANASTWTYTRIENNITSSNPVDNQYLLQCESSSNRKLMIEKNLWQTTHILDKFFLHIFDFIPTNETAEEGVEITYDITFGPRNMYAPIFNMTSYSQAVPFDVPIGSVIRL</sequence>
<name>A0A8S3T816_MYTED</name>
<evidence type="ECO:0000256" key="8">
    <source>
        <dbReference type="SAM" id="MobiDB-lite"/>
    </source>
</evidence>
<dbReference type="InterPro" id="IPR000477">
    <property type="entry name" value="RT_dom"/>
</dbReference>
<dbReference type="SUPFAM" id="SSF56672">
    <property type="entry name" value="DNA/RNA polymerases"/>
    <property type="match status" value="1"/>
</dbReference>
<evidence type="ECO:0000256" key="1">
    <source>
        <dbReference type="ARBA" id="ARBA00012493"/>
    </source>
</evidence>
<dbReference type="Pfam" id="PF17921">
    <property type="entry name" value="Integrase_H2C2"/>
    <property type="match status" value="1"/>
</dbReference>
<keyword evidence="2" id="KW-0808">Transferase</keyword>
<dbReference type="PROSITE" id="PS00141">
    <property type="entry name" value="ASP_PROTEASE"/>
    <property type="match status" value="1"/>
</dbReference>
<evidence type="ECO:0000256" key="3">
    <source>
        <dbReference type="ARBA" id="ARBA00022695"/>
    </source>
</evidence>
<dbReference type="Gene3D" id="3.10.10.10">
    <property type="entry name" value="HIV Type 1 Reverse Transcriptase, subunit A, domain 1"/>
    <property type="match status" value="1"/>
</dbReference>
<keyword evidence="4" id="KW-0540">Nuclease</keyword>
<keyword evidence="6" id="KW-0378">Hydrolase</keyword>
<dbReference type="PROSITE" id="PS50878">
    <property type="entry name" value="RT_POL"/>
    <property type="match status" value="1"/>
</dbReference>
<dbReference type="OrthoDB" id="8947436at2759"/>
<dbReference type="GO" id="GO:0003964">
    <property type="term" value="F:RNA-directed DNA polymerase activity"/>
    <property type="evidence" value="ECO:0007669"/>
    <property type="project" value="UniProtKB-KW"/>
</dbReference>
<dbReference type="GO" id="GO:0006508">
    <property type="term" value="P:proteolysis"/>
    <property type="evidence" value="ECO:0007669"/>
    <property type="project" value="InterPro"/>
</dbReference>
<dbReference type="InterPro" id="IPR043502">
    <property type="entry name" value="DNA/RNA_pol_sf"/>
</dbReference>
<dbReference type="GO" id="GO:0015074">
    <property type="term" value="P:DNA integration"/>
    <property type="evidence" value="ECO:0007669"/>
    <property type="project" value="InterPro"/>
</dbReference>
<dbReference type="InterPro" id="IPR050951">
    <property type="entry name" value="Retrovirus_Pol_polyprotein"/>
</dbReference>
<feature type="domain" description="Reverse transcriptase" evidence="9">
    <location>
        <begin position="711"/>
        <end position="907"/>
    </location>
</feature>
<proteinExistence type="predicted"/>
<dbReference type="Pfam" id="PF00078">
    <property type="entry name" value="RVT_1"/>
    <property type="match status" value="1"/>
</dbReference>
<dbReference type="Pfam" id="PF17917">
    <property type="entry name" value="RT_RNaseH"/>
    <property type="match status" value="1"/>
</dbReference>
<keyword evidence="12" id="KW-1185">Reference proteome</keyword>